<dbReference type="GO" id="GO:0051287">
    <property type="term" value="F:NAD binding"/>
    <property type="evidence" value="ECO:0007669"/>
    <property type="project" value="InterPro"/>
</dbReference>
<evidence type="ECO:0000313" key="12">
    <source>
        <dbReference type="Proteomes" id="UP000277582"/>
    </source>
</evidence>
<evidence type="ECO:0000256" key="2">
    <source>
        <dbReference type="ARBA" id="ARBA00022571"/>
    </source>
</evidence>
<dbReference type="UniPathway" id="UPA00068"/>
<keyword evidence="4 7" id="KW-0521">NADP</keyword>
<protein>
    <recommendedName>
        <fullName evidence="7">Putative [LysW]-L-2-aminoadipate/[LysW]-L-glutamate phosphate reductase</fullName>
        <ecNumber evidence="7">1.2.1.103</ecNumber>
        <ecNumber evidence="7">1.2.1.106</ecNumber>
    </recommendedName>
</protein>
<sequence length="352" mass="38860">MLMRINVGIIGASGYTGGELLRILANHPSVEVSYVTSREHAGKPLHYVHYNLRGYYKGLRFHEFKLDELTEKADVVFLSLPHGVSLKYVPDLLNTGIKVIDLSADFRLKDPSMYKFWYGFEHPYPDLLSKAVYGLPEIHRDEIRNASLVASPGCNATATILALLPVARAGLIDLNRIVSDVKVGSSEGGSKPRAGSHHPEREGAIRPYDAEGHRHAAEVEQELRLITKADVSVSLVPYAVSSVRGALASVHSWLVREVDDVEVMKAYVQTYSKEHFIRLVRAVPPGYPDPKYVIGSNYADVGYAVERRLRRLTAFAAIDNMVKGAAGQAVQAFNIMAGFEETLGLENPPLKP</sequence>
<dbReference type="Pfam" id="PF01118">
    <property type="entry name" value="Semialdhyde_dh"/>
    <property type="match status" value="1"/>
</dbReference>
<feature type="domain" description="Semialdehyde dehydrogenase NAD-binding" evidence="10">
    <location>
        <begin position="6"/>
        <end position="146"/>
    </location>
</feature>
<feature type="binding site" evidence="7">
    <location>
        <position position="320"/>
    </location>
    <ligand>
        <name>NADP(+)</name>
        <dbReference type="ChEBI" id="CHEBI:58349"/>
    </ligand>
</feature>
<comment type="pathway">
    <text evidence="7">Amino-acid biosynthesis; L-lysine biosynthesis via AAA pathway; L-lysine from L-alpha-aminoadipate (Thermus route): step 3/5.</text>
</comment>
<dbReference type="PROSITE" id="PS01224">
    <property type="entry name" value="ARGC"/>
    <property type="match status" value="1"/>
</dbReference>
<evidence type="ECO:0000256" key="7">
    <source>
        <dbReference type="HAMAP-Rule" id="MF_02083"/>
    </source>
</evidence>
<keyword evidence="2 7" id="KW-0055">Arginine biosynthesis</keyword>
<dbReference type="AlphaFoldDB" id="A0A429GYY4"/>
<keyword evidence="1 7" id="KW-0963">Cytoplasm</keyword>
<evidence type="ECO:0000256" key="5">
    <source>
        <dbReference type="ARBA" id="ARBA00023002"/>
    </source>
</evidence>
<dbReference type="EC" id="1.2.1.106" evidence="7"/>
<comment type="catalytic activity">
    <reaction evidence="7">
        <text>[amino-group carrier protein]-C-terminal-N-(1-carboxy-5-oxopentan-1-yl)-L-glutamine + phosphate + NADP(+) = [amino-group carrier protein]-C-terminal-N-(1-carboxy-5-phosphooxy-5-oxopentan-1-yl)-L-glutamine + NADPH + H(+)</text>
        <dbReference type="Rhea" id="RHEA:41948"/>
        <dbReference type="Rhea" id="RHEA-COMP:9712"/>
        <dbReference type="Rhea" id="RHEA-COMP:9714"/>
        <dbReference type="ChEBI" id="CHEBI:15378"/>
        <dbReference type="ChEBI" id="CHEBI:43474"/>
        <dbReference type="ChEBI" id="CHEBI:57783"/>
        <dbReference type="ChEBI" id="CHEBI:58349"/>
        <dbReference type="ChEBI" id="CHEBI:78499"/>
        <dbReference type="ChEBI" id="CHEBI:78501"/>
        <dbReference type="EC" id="1.2.1.103"/>
    </reaction>
</comment>
<dbReference type="InterPro" id="IPR000534">
    <property type="entry name" value="Semialdehyde_DH_NAD-bd"/>
</dbReference>
<dbReference type="SUPFAM" id="SSF55347">
    <property type="entry name" value="Glyceraldehyde-3-phosphate dehydrogenase-like, C-terminal domain"/>
    <property type="match status" value="1"/>
</dbReference>
<dbReference type="InterPro" id="IPR036291">
    <property type="entry name" value="NAD(P)-bd_dom_sf"/>
</dbReference>
<comment type="pathway">
    <text evidence="7">Amino-acid biosynthesis; L-arginine biosynthesis.</text>
</comment>
<dbReference type="InterPro" id="IPR050085">
    <property type="entry name" value="AGPR"/>
</dbReference>
<comment type="catalytic activity">
    <reaction evidence="7">
        <text>[amino-group carrier protein]-C-terminal-gamma-(L-glutamyl-5-semialdehyde)-L-glutamate + phosphate + NADP(+) = [amino-group carrier protein]-C-terminal-gamma-(5-phospho-L-glutamyl)-L-glutamate + NADPH + H(+)</text>
        <dbReference type="Rhea" id="RHEA:52668"/>
        <dbReference type="Rhea" id="RHEA-COMP:13313"/>
        <dbReference type="Rhea" id="RHEA-COMP:13327"/>
        <dbReference type="ChEBI" id="CHEBI:15378"/>
        <dbReference type="ChEBI" id="CHEBI:43474"/>
        <dbReference type="ChEBI" id="CHEBI:57783"/>
        <dbReference type="ChEBI" id="CHEBI:58349"/>
        <dbReference type="ChEBI" id="CHEBI:136717"/>
        <dbReference type="ChEBI" id="CHEBI:136761"/>
        <dbReference type="EC" id="1.2.1.106"/>
    </reaction>
</comment>
<dbReference type="EMBL" id="RCOS01000003">
    <property type="protein sequence ID" value="RSN79078.1"/>
    <property type="molecule type" value="Genomic_DNA"/>
</dbReference>
<dbReference type="GO" id="GO:0005737">
    <property type="term" value="C:cytoplasm"/>
    <property type="evidence" value="ECO:0007669"/>
    <property type="project" value="UniProtKB-SubCell"/>
</dbReference>
<dbReference type="GO" id="GO:0003942">
    <property type="term" value="F:N-acetyl-gamma-glutamyl-phosphate reductase activity"/>
    <property type="evidence" value="ECO:0007669"/>
    <property type="project" value="InterPro"/>
</dbReference>
<dbReference type="CDD" id="cd17895">
    <property type="entry name" value="AGPR_1_N"/>
    <property type="match status" value="1"/>
</dbReference>
<dbReference type="InterPro" id="IPR023013">
    <property type="entry name" value="AGPR_AS"/>
</dbReference>
<evidence type="ECO:0000256" key="9">
    <source>
        <dbReference type="SAM" id="MobiDB-lite"/>
    </source>
</evidence>
<dbReference type="GO" id="GO:0043870">
    <property type="term" value="F:N-acetyl-gamma-aminoadipyl-phosphate reductase activity"/>
    <property type="evidence" value="ECO:0007669"/>
    <property type="project" value="RHEA"/>
</dbReference>
<dbReference type="InterPro" id="IPR058924">
    <property type="entry name" value="AGPR_dimerisation_dom"/>
</dbReference>
<dbReference type="Pfam" id="PF22698">
    <property type="entry name" value="Semialdhyde_dhC_1"/>
    <property type="match status" value="1"/>
</dbReference>
<dbReference type="InterPro" id="IPR037535">
    <property type="entry name" value="LysY"/>
</dbReference>
<comment type="similarity">
    <text evidence="7">Belongs to the NAGSA dehydrogenase family. Type 1 subfamily. LysY sub-subfamily.</text>
</comment>
<comment type="function">
    <text evidence="7">Involved in both the arginine and lysine biosynthetic pathways.</text>
</comment>
<evidence type="ECO:0000256" key="4">
    <source>
        <dbReference type="ARBA" id="ARBA00022857"/>
    </source>
</evidence>
<dbReference type="NCBIfam" id="TIGR01850">
    <property type="entry name" value="argC"/>
    <property type="match status" value="1"/>
</dbReference>
<dbReference type="SMART" id="SM00859">
    <property type="entry name" value="Semialdhyde_dh"/>
    <property type="match status" value="1"/>
</dbReference>
<keyword evidence="12" id="KW-1185">Reference proteome</keyword>
<evidence type="ECO:0000256" key="8">
    <source>
        <dbReference type="PROSITE-ProRule" id="PRU10010"/>
    </source>
</evidence>
<dbReference type="Gene3D" id="3.40.50.720">
    <property type="entry name" value="NAD(P)-binding Rossmann-like Domain"/>
    <property type="match status" value="1"/>
</dbReference>
<organism evidence="11 12">
    <name type="scientific">Candidatus Methanodesulfokora washburnensis</name>
    <dbReference type="NCBI Taxonomy" id="2478471"/>
    <lineage>
        <taxon>Archaea</taxon>
        <taxon>Thermoproteota</taxon>
        <taxon>Candidatus Korarchaeia</taxon>
        <taxon>Candidatus Korarchaeia incertae sedis</taxon>
        <taxon>Candidatus Methanodesulfokora</taxon>
    </lineage>
</organism>
<dbReference type="EC" id="1.2.1.103" evidence="7"/>
<evidence type="ECO:0000259" key="10">
    <source>
        <dbReference type="SMART" id="SM00859"/>
    </source>
</evidence>
<reference evidence="11 12" key="1">
    <citation type="submission" date="2018-10" db="EMBL/GenBank/DDBJ databases">
        <title>Co-occurring genomic capacity for anaerobic methane metabolism and dissimilatory sulfite reduction discovered in the Korarchaeota.</title>
        <authorList>
            <person name="Mckay L.J."/>
            <person name="Dlakic M."/>
            <person name="Fields M.W."/>
            <person name="Delmont T.O."/>
            <person name="Eren A.M."/>
            <person name="Jay Z.J."/>
            <person name="Klingelsmith K.B."/>
            <person name="Rusch D.B."/>
            <person name="Inskeep W.P."/>
        </authorList>
    </citation>
    <scope>NUCLEOTIDE SEQUENCE [LARGE SCALE GENOMIC DNA]</scope>
    <source>
        <strain evidence="11 12">MDKW</strain>
    </source>
</reference>
<keyword evidence="6 7" id="KW-0457">Lysine biosynthesis</keyword>
<feature type="binding site" evidence="7">
    <location>
        <begin position="13"/>
        <end position="16"/>
    </location>
    <ligand>
        <name>NADP(+)</name>
        <dbReference type="ChEBI" id="CHEBI:58349"/>
    </ligand>
</feature>
<gene>
    <name evidence="7" type="primary">lysY</name>
    <name evidence="11" type="ORF">D6D85_00135</name>
</gene>
<dbReference type="HAMAP" id="MF_02083">
    <property type="entry name" value="LysY"/>
    <property type="match status" value="1"/>
</dbReference>
<dbReference type="Proteomes" id="UP000277582">
    <property type="component" value="Unassembled WGS sequence"/>
</dbReference>
<proteinExistence type="inferred from homology"/>
<name>A0A429GYY4_9CREN</name>
<feature type="active site" evidence="7 8">
    <location>
        <position position="154"/>
    </location>
</feature>
<comment type="caution">
    <text evidence="11">The sequence shown here is derived from an EMBL/GenBank/DDBJ whole genome shotgun (WGS) entry which is preliminary data.</text>
</comment>
<comment type="caution">
    <text evidence="7">Lacks conserved residue(s) required for the propagation of feature annotation.</text>
</comment>
<keyword evidence="3 7" id="KW-0028">Amino-acid biosynthesis</keyword>
<dbReference type="PANTHER" id="PTHR32338:SF11">
    <property type="entry name" value="[LYSW]-L-2-AMINOADIPATE_[LYSW]-L-GLUTAMATE PHOSPHATE REDUCTASE-RELATED"/>
    <property type="match status" value="1"/>
</dbReference>
<dbReference type="PANTHER" id="PTHR32338">
    <property type="entry name" value="N-ACETYL-GAMMA-GLUTAMYL-PHOSPHATE REDUCTASE, CHLOROPLASTIC-RELATED-RELATED"/>
    <property type="match status" value="1"/>
</dbReference>
<comment type="subcellular location">
    <subcellularLocation>
        <location evidence="7">Cytoplasm</location>
    </subcellularLocation>
</comment>
<keyword evidence="5 7" id="KW-0560">Oxidoreductase</keyword>
<feature type="region of interest" description="Disordered" evidence="9">
    <location>
        <begin position="182"/>
        <end position="203"/>
    </location>
</feature>
<dbReference type="GO" id="GO:0019878">
    <property type="term" value="P:lysine biosynthetic process via aminoadipic acid"/>
    <property type="evidence" value="ECO:0007669"/>
    <property type="project" value="UniProtKB-UniRule"/>
</dbReference>
<dbReference type="GO" id="GO:0070401">
    <property type="term" value="F:NADP+ binding"/>
    <property type="evidence" value="ECO:0007669"/>
    <property type="project" value="InterPro"/>
</dbReference>
<evidence type="ECO:0000313" key="11">
    <source>
        <dbReference type="EMBL" id="RSN79078.1"/>
    </source>
</evidence>
<evidence type="ECO:0000256" key="6">
    <source>
        <dbReference type="ARBA" id="ARBA00023154"/>
    </source>
</evidence>
<dbReference type="GO" id="GO:0042450">
    <property type="term" value="P:L-arginine biosynthetic process via ornithine"/>
    <property type="evidence" value="ECO:0007669"/>
    <property type="project" value="UniProtKB-UniRule"/>
</dbReference>
<dbReference type="UniPathway" id="UPA00033">
    <property type="reaction ID" value="UER00037"/>
</dbReference>
<dbReference type="SUPFAM" id="SSF51735">
    <property type="entry name" value="NAD(P)-binding Rossmann-fold domains"/>
    <property type="match status" value="1"/>
</dbReference>
<dbReference type="CDD" id="cd23939">
    <property type="entry name" value="AGPR_1_C_LysY"/>
    <property type="match status" value="1"/>
</dbReference>
<dbReference type="Gene3D" id="3.30.360.10">
    <property type="entry name" value="Dihydrodipicolinate Reductase, domain 2"/>
    <property type="match status" value="1"/>
</dbReference>
<dbReference type="HAMAP" id="MF_00150">
    <property type="entry name" value="ArgC_type1"/>
    <property type="match status" value="1"/>
</dbReference>
<evidence type="ECO:0000256" key="3">
    <source>
        <dbReference type="ARBA" id="ARBA00022605"/>
    </source>
</evidence>
<evidence type="ECO:0000256" key="1">
    <source>
        <dbReference type="ARBA" id="ARBA00022490"/>
    </source>
</evidence>
<dbReference type="InterPro" id="IPR000706">
    <property type="entry name" value="AGPR_type-1"/>
</dbReference>
<accession>A0A429GYY4</accession>